<dbReference type="InterPro" id="IPR011009">
    <property type="entry name" value="Kinase-like_dom_sf"/>
</dbReference>
<accession>A0A1J5QJK4</accession>
<evidence type="ECO:0000256" key="1">
    <source>
        <dbReference type="ARBA" id="ARBA00022741"/>
    </source>
</evidence>
<feature type="domain" description="Aminoglycoside phosphotransferase" evidence="3">
    <location>
        <begin position="38"/>
        <end position="270"/>
    </location>
</feature>
<dbReference type="Gene3D" id="3.30.200.20">
    <property type="entry name" value="Phosphorylase Kinase, domain 1"/>
    <property type="match status" value="1"/>
</dbReference>
<dbReference type="SUPFAM" id="SSF56112">
    <property type="entry name" value="Protein kinase-like (PK-like)"/>
    <property type="match status" value="1"/>
</dbReference>
<sequence length="354" mass="39249">MSAQARQLPEPGADARLHALRAWLAAAPGGVVADPESVRAVSGDASFRRYFRVDAKHPTSAIVMDAPPDKEDIAPFLRVCALLRAGGIGAPEIYAADAAQGFVLLADFGDTTYLQALNEARASGDGRGADALMRRAGAALVRLQGIDAASLPRYDETLLRRELDLFPQWYVARHLGVELDADSRQVLQRGFDALVANNLAQPTVLVHRDWHSRNLMVRGNGEVGVLDFQDAVHGPLSYDLVSMLRDAYIDWPEEQQIDWAVRYWEAARAAALPVPADFADFYRDFEWMGLQRQLKVLGIFARLHHRDGKDQYLADMPRVWAYARATAARYVALTPLARLLDRLQGVRAQAAYTF</sequence>
<comment type="caution">
    <text evidence="4">The sequence shown here is derived from an EMBL/GenBank/DDBJ whole genome shotgun (WGS) entry which is preliminary data.</text>
</comment>
<name>A0A1J5QJK4_9ZZZZ</name>
<dbReference type="Gene3D" id="3.90.1200.10">
    <property type="match status" value="1"/>
</dbReference>
<dbReference type="PANTHER" id="PTHR33540:SF1">
    <property type="entry name" value="N-ACETYLMURAMATE_N-ACETYLGLUCOSAMINE KINASE"/>
    <property type="match status" value="1"/>
</dbReference>
<evidence type="ECO:0000313" key="4">
    <source>
        <dbReference type="EMBL" id="OIQ83705.1"/>
    </source>
</evidence>
<dbReference type="GO" id="GO:0005524">
    <property type="term" value="F:ATP binding"/>
    <property type="evidence" value="ECO:0007669"/>
    <property type="project" value="UniProtKB-KW"/>
</dbReference>
<gene>
    <name evidence="4" type="ORF">GALL_344850</name>
</gene>
<dbReference type="InterPro" id="IPR002575">
    <property type="entry name" value="Aminoglycoside_PTrfase"/>
</dbReference>
<keyword evidence="1" id="KW-0547">Nucleotide-binding</keyword>
<dbReference type="Pfam" id="PF01636">
    <property type="entry name" value="APH"/>
    <property type="match status" value="1"/>
</dbReference>
<dbReference type="EMBL" id="MLJW01000679">
    <property type="protein sequence ID" value="OIQ83705.1"/>
    <property type="molecule type" value="Genomic_DNA"/>
</dbReference>
<dbReference type="AlphaFoldDB" id="A0A1J5QJK4"/>
<keyword evidence="2" id="KW-0067">ATP-binding</keyword>
<dbReference type="GO" id="GO:0016740">
    <property type="term" value="F:transferase activity"/>
    <property type="evidence" value="ECO:0007669"/>
    <property type="project" value="UniProtKB-KW"/>
</dbReference>
<evidence type="ECO:0000259" key="3">
    <source>
        <dbReference type="Pfam" id="PF01636"/>
    </source>
</evidence>
<protein>
    <submittedName>
        <fullName evidence="4">Phosphotransferase enzyme family protein</fullName>
    </submittedName>
</protein>
<evidence type="ECO:0000256" key="2">
    <source>
        <dbReference type="ARBA" id="ARBA00022840"/>
    </source>
</evidence>
<reference evidence="4" key="1">
    <citation type="submission" date="2016-10" db="EMBL/GenBank/DDBJ databases">
        <title>Sequence of Gallionella enrichment culture.</title>
        <authorList>
            <person name="Poehlein A."/>
            <person name="Muehling M."/>
            <person name="Daniel R."/>
        </authorList>
    </citation>
    <scope>NUCLEOTIDE SEQUENCE</scope>
</reference>
<proteinExistence type="predicted"/>
<organism evidence="4">
    <name type="scientific">mine drainage metagenome</name>
    <dbReference type="NCBI Taxonomy" id="410659"/>
    <lineage>
        <taxon>unclassified sequences</taxon>
        <taxon>metagenomes</taxon>
        <taxon>ecological metagenomes</taxon>
    </lineage>
</organism>
<keyword evidence="4" id="KW-0808">Transferase</keyword>
<dbReference type="PANTHER" id="PTHR33540">
    <property type="entry name" value="TRNA THREONYLCARBAMOYLADENOSINE BIOSYNTHESIS PROTEIN TSAE"/>
    <property type="match status" value="1"/>
</dbReference>